<accession>A0A2J6PWM3</accession>
<keyword evidence="2" id="KW-0732">Signal</keyword>
<dbReference type="PANTHER" id="PTHR36853:SF1">
    <property type="entry name" value="DUF3844 DOMAIN-CONTAINING PROTEIN"/>
    <property type="match status" value="1"/>
</dbReference>
<dbReference type="Pfam" id="PF12955">
    <property type="entry name" value="Vps3844_C"/>
    <property type="match status" value="1"/>
</dbReference>
<sequence>MKLSTSLLLPTLVGAAAALSDANVYIFQRDSLPTTSKPPTLTPEQARLVFAQRLGTSRYHGLGDASESTLQYINSFGGPERSLFEDAADDRPSELVLIVEGVSSKSGKQEPLIAAYSGIKPAFAISKAPSMTANKQLASDLNKQCGSAKKSCALVDAINPFDVSCWNGKSKVIYFDLVHEKFGIEQLISVQERLIRFAENGEMNVVVVLMPESSRSSKSPANPYGRYEKVSQSPIIRRQEAEEPMIDDQFTPPALRNKQVMVSNSSDNSTFEPITGVPQLCHSSLDACNIATNNCSGHGSCYKKYGNAKDVGDAPSSCFTCGCVPTKVTFSYAGGSKNGWTLQYWGGSACQKRDVSGPFWLITIFSVVMIGLVGWGIGLLFSIGEEKLPGVIGAGVSSKTR</sequence>
<dbReference type="EMBL" id="KZ613494">
    <property type="protein sequence ID" value="PMD18384.1"/>
    <property type="molecule type" value="Genomic_DNA"/>
</dbReference>
<keyword evidence="1" id="KW-0472">Membrane</keyword>
<dbReference type="OrthoDB" id="5583277at2759"/>
<feature type="chain" id="PRO_5014372563" evidence="2">
    <location>
        <begin position="19"/>
        <end position="401"/>
    </location>
</feature>
<evidence type="ECO:0000256" key="2">
    <source>
        <dbReference type="SAM" id="SignalP"/>
    </source>
</evidence>
<dbReference type="GO" id="GO:0005783">
    <property type="term" value="C:endoplasmic reticulum"/>
    <property type="evidence" value="ECO:0007669"/>
    <property type="project" value="TreeGrafter"/>
</dbReference>
<feature type="transmembrane region" description="Helical" evidence="1">
    <location>
        <begin position="359"/>
        <end position="381"/>
    </location>
</feature>
<dbReference type="InterPro" id="IPR024382">
    <property type="entry name" value="Vps3844_C"/>
</dbReference>
<dbReference type="AlphaFoldDB" id="A0A2J6PWM3"/>
<keyword evidence="1" id="KW-0812">Transmembrane</keyword>
<feature type="signal peptide" evidence="2">
    <location>
        <begin position="1"/>
        <end position="18"/>
    </location>
</feature>
<name>A0A2J6PWM3_9HELO</name>
<dbReference type="Pfam" id="PF21656">
    <property type="entry name" value="DUF6859"/>
    <property type="match status" value="1"/>
</dbReference>
<evidence type="ECO:0000256" key="1">
    <source>
        <dbReference type="SAM" id="Phobius"/>
    </source>
</evidence>
<feature type="domain" description="Vacuolar sorting protein Vps3844 N-terminal" evidence="4">
    <location>
        <begin position="39"/>
        <end position="144"/>
    </location>
</feature>
<dbReference type="Proteomes" id="UP000235672">
    <property type="component" value="Unassembled WGS sequence"/>
</dbReference>
<gene>
    <name evidence="5" type="ORF">NA56DRAFT_691115</name>
</gene>
<evidence type="ECO:0000313" key="5">
    <source>
        <dbReference type="EMBL" id="PMD18384.1"/>
    </source>
</evidence>
<dbReference type="PANTHER" id="PTHR36853">
    <property type="entry name" value="EXPRESSED PROTEIN"/>
    <property type="match status" value="1"/>
</dbReference>
<keyword evidence="1" id="KW-1133">Transmembrane helix</keyword>
<evidence type="ECO:0000259" key="3">
    <source>
        <dbReference type="Pfam" id="PF12955"/>
    </source>
</evidence>
<dbReference type="InterPro" id="IPR049205">
    <property type="entry name" value="Vps3844_N"/>
</dbReference>
<keyword evidence="6" id="KW-1185">Reference proteome</keyword>
<protein>
    <submittedName>
        <fullName evidence="5">Uncharacterized protein</fullName>
    </submittedName>
</protein>
<reference evidence="5 6" key="1">
    <citation type="submission" date="2016-05" db="EMBL/GenBank/DDBJ databases">
        <title>A degradative enzymes factory behind the ericoid mycorrhizal symbiosis.</title>
        <authorList>
            <consortium name="DOE Joint Genome Institute"/>
            <person name="Martino E."/>
            <person name="Morin E."/>
            <person name="Grelet G."/>
            <person name="Kuo A."/>
            <person name="Kohler A."/>
            <person name="Daghino S."/>
            <person name="Barry K."/>
            <person name="Choi C."/>
            <person name="Cichocki N."/>
            <person name="Clum A."/>
            <person name="Copeland A."/>
            <person name="Hainaut M."/>
            <person name="Haridas S."/>
            <person name="Labutti K."/>
            <person name="Lindquist E."/>
            <person name="Lipzen A."/>
            <person name="Khouja H.-R."/>
            <person name="Murat C."/>
            <person name="Ohm R."/>
            <person name="Olson A."/>
            <person name="Spatafora J."/>
            <person name="Veneault-Fourrey C."/>
            <person name="Henrissat B."/>
            <person name="Grigoriev I."/>
            <person name="Martin F."/>
            <person name="Perotto S."/>
        </authorList>
    </citation>
    <scope>NUCLEOTIDE SEQUENCE [LARGE SCALE GENOMIC DNA]</scope>
    <source>
        <strain evidence="5 6">UAMH 7357</strain>
    </source>
</reference>
<evidence type="ECO:0000313" key="6">
    <source>
        <dbReference type="Proteomes" id="UP000235672"/>
    </source>
</evidence>
<dbReference type="STRING" id="1745343.A0A2J6PWM3"/>
<dbReference type="InterPro" id="IPR053065">
    <property type="entry name" value="Archenteron_Induction-Rel"/>
</dbReference>
<evidence type="ECO:0000259" key="4">
    <source>
        <dbReference type="Pfam" id="PF21656"/>
    </source>
</evidence>
<proteinExistence type="predicted"/>
<organism evidence="5 6">
    <name type="scientific">Hyaloscypha hepaticicola</name>
    <dbReference type="NCBI Taxonomy" id="2082293"/>
    <lineage>
        <taxon>Eukaryota</taxon>
        <taxon>Fungi</taxon>
        <taxon>Dikarya</taxon>
        <taxon>Ascomycota</taxon>
        <taxon>Pezizomycotina</taxon>
        <taxon>Leotiomycetes</taxon>
        <taxon>Helotiales</taxon>
        <taxon>Hyaloscyphaceae</taxon>
        <taxon>Hyaloscypha</taxon>
    </lineage>
</organism>
<feature type="domain" description="Vacuolar sorting protein Vps3844 C-terminal" evidence="3">
    <location>
        <begin position="281"/>
        <end position="394"/>
    </location>
</feature>